<keyword evidence="2 3" id="KW-0067">ATP-binding</keyword>
<dbReference type="PANTHER" id="PTHR21075:SF0">
    <property type="entry name" value="ANAEROBIC RIBONUCLEOSIDE-TRIPHOSPHATE REDUCTASE"/>
    <property type="match status" value="1"/>
</dbReference>
<name>A0A8S5Q105_9CAUD</name>
<keyword evidence="1 3" id="KW-0547">Nucleotide-binding</keyword>
<dbReference type="EMBL" id="BK015552">
    <property type="protein sequence ID" value="DAE12427.1"/>
    <property type="molecule type" value="Genomic_DNA"/>
</dbReference>
<dbReference type="InterPro" id="IPR005144">
    <property type="entry name" value="ATP-cone_dom"/>
</dbReference>
<dbReference type="Gene3D" id="3.20.70.20">
    <property type="match status" value="1"/>
</dbReference>
<dbReference type="PANTHER" id="PTHR21075">
    <property type="entry name" value="ANAEROBIC RIBONUCLEOSIDE-TRIPHOSPHATE REDUCTASE"/>
    <property type="match status" value="1"/>
</dbReference>
<organism evidence="5">
    <name type="scientific">CrAss-like virus sp. ctjK323</name>
    <dbReference type="NCBI Taxonomy" id="2825839"/>
    <lineage>
        <taxon>Viruses</taxon>
        <taxon>Duplodnaviria</taxon>
        <taxon>Heunggongvirae</taxon>
        <taxon>Uroviricota</taxon>
        <taxon>Caudoviricetes</taxon>
        <taxon>Crassvirales</taxon>
    </lineage>
</organism>
<accession>A0A8S5Q105</accession>
<dbReference type="InterPro" id="IPR012833">
    <property type="entry name" value="NrdD"/>
</dbReference>
<evidence type="ECO:0000256" key="3">
    <source>
        <dbReference type="PROSITE-ProRule" id="PRU00492"/>
    </source>
</evidence>
<dbReference type="Pfam" id="PF03477">
    <property type="entry name" value="ATP-cone"/>
    <property type="match status" value="1"/>
</dbReference>
<evidence type="ECO:0000259" key="4">
    <source>
        <dbReference type="PROSITE" id="PS51161"/>
    </source>
</evidence>
<dbReference type="GO" id="GO:0009265">
    <property type="term" value="P:2'-deoxyribonucleotide biosynthetic process"/>
    <property type="evidence" value="ECO:0007669"/>
    <property type="project" value="TreeGrafter"/>
</dbReference>
<proteinExistence type="predicted"/>
<feature type="domain" description="ATP-cone" evidence="4">
    <location>
        <begin position="1"/>
        <end position="99"/>
    </location>
</feature>
<dbReference type="GO" id="GO:0008998">
    <property type="term" value="F:ribonucleoside-triphosphate reductase (thioredoxin) activity"/>
    <property type="evidence" value="ECO:0007669"/>
    <property type="project" value="InterPro"/>
</dbReference>
<dbReference type="GO" id="GO:0006260">
    <property type="term" value="P:DNA replication"/>
    <property type="evidence" value="ECO:0007669"/>
    <property type="project" value="InterPro"/>
</dbReference>
<dbReference type="GO" id="GO:0004748">
    <property type="term" value="F:ribonucleoside-diphosphate reductase activity, thioredoxin disulfide as acceptor"/>
    <property type="evidence" value="ECO:0007669"/>
    <property type="project" value="TreeGrafter"/>
</dbReference>
<dbReference type="SUPFAM" id="SSF51998">
    <property type="entry name" value="PFL-like glycyl radical enzymes"/>
    <property type="match status" value="1"/>
</dbReference>
<protein>
    <submittedName>
        <fullName evidence="5">Anaerobic ribonucleoside triphosphate reductase</fullName>
    </submittedName>
</protein>
<sequence length="738" mass="85725">MLIVKRNGTKEEFNPEKIEGAILKAFKACNYRIGEMDRRNITEFIDNIGNDSLATMDDPVKEEIPVECIQDKVEKFLCKRWFPVGKAYMLYREQHKKARLIKAKLQYIHKYTDSNDSATNLSNTDDNANTNEKNAATLEGELYKDLSRIIQRSQMKELLDEIKSPYRDQYVKDLEHHIIYQHDESCPVLKPYCSAYTLYPLLVDGTTNVDGTKNHAPHHLSSFCGQFQNLVFLLSAQKKGAGAYGEFFNFFSYFCEKEWGLNYWQKPDLVVTNEYNQEQKTIGMIIDQHFQSVTHYLNQPAGNRGYQCPFTNFNVFDSYYWHTMFDDFYFPDGTQPHWNAVNWLQKRYMKWLNKERTKALLTFPVMTVCCLTDENDVLDKEYKDFITTQWAEGDSFFVYLSKNADSISSCCRLRNEVTDNTFSSTTGLTGVQTGSCNVMTLNLNRIVQDWFHTIPNYEDHIVKGKCAWPEDWNSSLGIRAWLQKYLEVILDRVYDYQKAYKTGLYNMDKQGMFPQTRAGYINFDKLYCTIGVNGLNEAARFLGLTVSNNEAYMSFASWILNTIKQYNKKHSEKKFKFNLELVPAESLGVKNYNWDKAENYWVPDDENLYNSYIYDAHDDTSVLDKIAMQGGKIAKSIDGGQASHINLEDNLSKEQYTKLLEYAVQAGNSYITFNVPQTQCDKCGFIAKHPFKKCPKCGSEKVTLWTRIIGYLRPIKAWSKARQLEGLKRKFTEKNKVC</sequence>
<dbReference type="Pfam" id="PF13597">
    <property type="entry name" value="NRDD"/>
    <property type="match status" value="1"/>
</dbReference>
<evidence type="ECO:0000256" key="1">
    <source>
        <dbReference type="ARBA" id="ARBA00022741"/>
    </source>
</evidence>
<dbReference type="GO" id="GO:0005524">
    <property type="term" value="F:ATP binding"/>
    <property type="evidence" value="ECO:0007669"/>
    <property type="project" value="UniProtKB-UniRule"/>
</dbReference>
<evidence type="ECO:0000313" key="5">
    <source>
        <dbReference type="EMBL" id="DAE12427.1"/>
    </source>
</evidence>
<evidence type="ECO:0000256" key="2">
    <source>
        <dbReference type="ARBA" id="ARBA00022840"/>
    </source>
</evidence>
<reference evidence="5" key="1">
    <citation type="journal article" date="2021" name="Proc. Natl. Acad. Sci. U.S.A.">
        <title>A Catalog of Tens of Thousands of Viruses from Human Metagenomes Reveals Hidden Associations with Chronic Diseases.</title>
        <authorList>
            <person name="Tisza M.J."/>
            <person name="Buck C.B."/>
        </authorList>
    </citation>
    <scope>NUCLEOTIDE SEQUENCE</scope>
    <source>
        <strain evidence="5">CtjK323</strain>
    </source>
</reference>
<dbReference type="PROSITE" id="PS51161">
    <property type="entry name" value="ATP_CONE"/>
    <property type="match status" value="1"/>
</dbReference>